<proteinExistence type="predicted"/>
<gene>
    <name evidence="1" type="ORF">EYF80_046547</name>
</gene>
<protein>
    <submittedName>
        <fullName evidence="1">Uncharacterized protein</fullName>
    </submittedName>
</protein>
<dbReference type="AlphaFoldDB" id="A0A4Z2FPV1"/>
<dbReference type="Proteomes" id="UP000314294">
    <property type="component" value="Unassembled WGS sequence"/>
</dbReference>
<sequence>MWSYPAPVHGVEDSLQRAEGRQSWAACGGGIWARVAPALPVTHDRSTDRTPTVLLPTVTLICRYESATVLVLGRKSNRVKRTSSISWRNFQKTRSNADTFQSANKENTTR</sequence>
<accession>A0A4Z2FPV1</accession>
<evidence type="ECO:0000313" key="1">
    <source>
        <dbReference type="EMBL" id="TNN43266.1"/>
    </source>
</evidence>
<keyword evidence="2" id="KW-1185">Reference proteome</keyword>
<name>A0A4Z2FPV1_9TELE</name>
<reference evidence="1 2" key="1">
    <citation type="submission" date="2019-03" db="EMBL/GenBank/DDBJ databases">
        <title>First draft genome of Liparis tanakae, snailfish: a comprehensive survey of snailfish specific genes.</title>
        <authorList>
            <person name="Kim W."/>
            <person name="Song I."/>
            <person name="Jeong J.-H."/>
            <person name="Kim D."/>
            <person name="Kim S."/>
            <person name="Ryu S."/>
            <person name="Song J.Y."/>
            <person name="Lee S.K."/>
        </authorList>
    </citation>
    <scope>NUCLEOTIDE SEQUENCE [LARGE SCALE GENOMIC DNA]</scope>
    <source>
        <tissue evidence="1">Muscle</tissue>
    </source>
</reference>
<comment type="caution">
    <text evidence="1">The sequence shown here is derived from an EMBL/GenBank/DDBJ whole genome shotgun (WGS) entry which is preliminary data.</text>
</comment>
<evidence type="ECO:0000313" key="2">
    <source>
        <dbReference type="Proteomes" id="UP000314294"/>
    </source>
</evidence>
<organism evidence="1 2">
    <name type="scientific">Liparis tanakae</name>
    <name type="common">Tanaka's snailfish</name>
    <dbReference type="NCBI Taxonomy" id="230148"/>
    <lineage>
        <taxon>Eukaryota</taxon>
        <taxon>Metazoa</taxon>
        <taxon>Chordata</taxon>
        <taxon>Craniata</taxon>
        <taxon>Vertebrata</taxon>
        <taxon>Euteleostomi</taxon>
        <taxon>Actinopterygii</taxon>
        <taxon>Neopterygii</taxon>
        <taxon>Teleostei</taxon>
        <taxon>Neoteleostei</taxon>
        <taxon>Acanthomorphata</taxon>
        <taxon>Eupercaria</taxon>
        <taxon>Perciformes</taxon>
        <taxon>Cottioidei</taxon>
        <taxon>Cottales</taxon>
        <taxon>Liparidae</taxon>
        <taxon>Liparis</taxon>
    </lineage>
</organism>
<dbReference type="EMBL" id="SRLO01000979">
    <property type="protein sequence ID" value="TNN43266.1"/>
    <property type="molecule type" value="Genomic_DNA"/>
</dbReference>